<reference evidence="1" key="1">
    <citation type="submission" date="2022-11" db="EMBL/GenBank/DDBJ databases">
        <title>Genome Sequence of Boeremia exigua.</title>
        <authorList>
            <person name="Buettner E."/>
        </authorList>
    </citation>
    <scope>NUCLEOTIDE SEQUENCE</scope>
    <source>
        <strain evidence="1">CU02</strain>
    </source>
</reference>
<evidence type="ECO:0000313" key="1">
    <source>
        <dbReference type="EMBL" id="KAJ8112693.1"/>
    </source>
</evidence>
<proteinExistence type="predicted"/>
<comment type="caution">
    <text evidence="1">The sequence shown here is derived from an EMBL/GenBank/DDBJ whole genome shotgun (WGS) entry which is preliminary data.</text>
</comment>
<protein>
    <submittedName>
        <fullName evidence="1">Uncharacterized protein</fullName>
    </submittedName>
</protein>
<keyword evidence="2" id="KW-1185">Reference proteome</keyword>
<dbReference type="Proteomes" id="UP001153331">
    <property type="component" value="Unassembled WGS sequence"/>
</dbReference>
<evidence type="ECO:0000313" key="2">
    <source>
        <dbReference type="Proteomes" id="UP001153331"/>
    </source>
</evidence>
<dbReference type="EMBL" id="JAPHNI010000305">
    <property type="protein sequence ID" value="KAJ8112693.1"/>
    <property type="molecule type" value="Genomic_DNA"/>
</dbReference>
<organism evidence="1 2">
    <name type="scientific">Boeremia exigua</name>
    <dbReference type="NCBI Taxonomy" id="749465"/>
    <lineage>
        <taxon>Eukaryota</taxon>
        <taxon>Fungi</taxon>
        <taxon>Dikarya</taxon>
        <taxon>Ascomycota</taxon>
        <taxon>Pezizomycotina</taxon>
        <taxon>Dothideomycetes</taxon>
        <taxon>Pleosporomycetidae</taxon>
        <taxon>Pleosporales</taxon>
        <taxon>Pleosporineae</taxon>
        <taxon>Didymellaceae</taxon>
        <taxon>Boeremia</taxon>
    </lineage>
</organism>
<accession>A0ACC2IC44</accession>
<gene>
    <name evidence="1" type="ORF">OPT61_g5001</name>
</gene>
<name>A0ACC2IC44_9PLEO</name>
<sequence>MLARASSDAGTRLRRSKSTSTVHRHAPPVVEPLDPDIAHQHAIAAATAAFIRSQPQELTRHKSIRSIELSRRKSTSSRKSLTSQGSHFPPRDLSIRSVPTHLSTQTTSALRTSTSSAPHAENISLSHATPGSGRPTSSTRPLSAQPSLNEYARPTSQPKSHRQSTASSIASQQIRKARSMYYASSVQTGSPIARPPSKYLTTPPPTSASSTLSAAPTAYVPSRGIGPSPLAVPQIPVLVAAGETIDTARDKHLQDFQQRSIKHKPSLFLAPFRKRQDRSRDKTKRLSSILTSVPSSDHHFTDSTAGEITAIDFMPPQDKKDRRSLSGSLKKKIRRVFRRTSNKSSSLPVQQIEASRDYFNNTTTLTIDGQSDIPSPSDELLQTARSRTPSSDEACLRPTRSSSRSSRGSARSNRSLHSEANVSHASASRVTSWGTSASGETLTQRAIKRLTVIHEAKDSIGSVSDGPISTSMNSKSLPLPAFTAFRDPMHMESLAEEASTPPVDPKRMFSALMREIDASNPTGSSDDLLNRTPGAESDVFESSKTKESHSTTQEIRSSGSKDCNESRLLPYRSESTTARSIQSKKSSIRSFGQAIRSTIRTVTPSEQHSPPHKDESVTGQTTAYSSSSSSASLRSQKHREGRATMFRNFRLSKKKSALVPQYISTESFTPTAEQIETRVAKAKKRWQTPLTESVTPQFPRETDRLYTVVDMTQQRIPDHVDAVCEPSTSSQSAALKLSKPTPTPMSPSVYSRNTDGLSILPNESEISISSPHRNELFQQGGSAVILTSQSVRSYVIGTPSPNRPSSTRSSRDWKAWLSHEVSGIETISQEDITIHAQYTTPSQHRRDLTEAARISLAGSDDTAVIVRESFETSTPRAGSAASNVVTPAQQTDHLTPPQNVLTPWTDALKDTQLPSGTPETSNTSQTQISNEPKREQQPSVPPVFTPCVARDSPTSIQNSSTTVSQPQLGTPNSARMNDRFPFLDTGRRSSSNNSSRSQKSKSPASSMRSSLKSPKGTPGHQVVYSDISAPGTSKVTGIPTTVLNNLELSQKTKENITPPSLGDQKRPKISPLGLVSRPTSLQPLSSSTLHRNLTNIADLPATTTDKSLLSRASVPAETTTARPNLRVTIRPLSPEKLSRRPRSAFDLRNTPSPRPASEARRPTLQYKPSSRASAQNPVPDPDSAVPTSATHETHSRDGSVTPGQRMAERFLKERKSATVLERGVVRIPQDPGTGAVETSSKLSNCGPAVSQILSSLDIVVSRKGLANAPLRASRRRAIYTGDNSRPVKMNEFNKPPPQYCYDALTAPYSEIRILSLLPSRDSNAPLRGRLTVEWTPIRYEALSYVWGNSMNKQCLHIGNEGILISEGLSQALRRLRYPTKCRDLWIDAICINQVNNEEKNHQVDQMYKIYSRAARVLIWLGEGNQGTNKAMDIISKKWLPRDDHIVEKLFQMPWWRRIWTLQEGLAATSDAVMMCGNKEVPWWLVHSAIIRLIIVHKNNIPGLAAFSDINTHRRYGRTTFEDLVYAAITREGTDTRDHVYALLGLVQVNKGFSFGPDYERSAAWAYAMATVCITEQRQDLEFLVLRVRQGIDLAPTWCFDFSNKEVLKNAMYAGYRAAKTRSYFASSGFAYLSKFAFDASKVSITVAGVVVGTVVNVQYPQMVKDSDMHGPAKDERLRQRDVLFNAVRSFTALCRTAWSRRRTKSFTYSTICRGEVWRIVAGACHTNDAELWNAVSDDATMFEALMTLTEGTGTLSEFDEQLRCAVETCADNLAEASVGKKCFFATDTNYTGCSSKDTRENDILSREDYTVGWICALPVELAAAQEMLDEEHDDYDRDSDTYDENLYSLGSIAGHNVVIVCLPAGRIGNNPAAVVATQMKSTFKGIRFGLMVGIGGGVPSAAADIRLGDVVISQPEKTFSGMVQYDSGKATMSGFERTWSLNGPPQILLSAVAEVQASEFRGKSKVLDHMRKLERTPKFQRSKAGPDVLFDTAYDHEGGQTCDGCKTTYHEARQPRDEDFMSHYGTIASGNQVMKNAVERDQVSAQLGGVLCFDMEAAGLMNSFPCLVVRGICDYADSHKNKRWQPYAAAVAAAYAKEVLSKITPAKVLKVEKFSQILANVNEEVRIVRQDVEILQKDTHVRKVLEWLSAPDPSKNFDEARKLHHRGTGQWLLESREYTAWKTESNSFLWLYGIPGCGKTILSSSVIADLQQSTSRNVLHFYFDFNDVDKQSPEKAIRRLILQLYLKQEGVLEFDHLYASCANGQRTPRFEELCGAFEKMLRSAGGCCIVLDALDECRSKNNAIEEELFAWIGNLRDAELDIHLLVTSRPEHVIKEAVKKWGCMENAIPLQSSRVEHDINAYVEEKVKQISRWKGKLDVQKEIEETLKEKADGMFRWVSCQFVTLQDCLDLSSVREELANLPMTLDETYARILETIKPQHIRYSERLLQFLVYADRPMKLEEAVDAIAVQTTKKPRFCPENRMPDPEEITRYCPGLVVLVTREEKNDPASKTQLTTTTVTEIQLAHFSAKEYFLSKRLSIVHNNLDDKLKERAASEAITDTCLYYLLDLDHSQSKPDIIKLYPLAEFSARYWIKFAAKAEKYHGKPLHSVTEYVASQPAYDLGFSLHPPDDRPKSRGYTADDQPLSYAAFGGLLYTTIMLLEHGANPNFNSEPFGNPLQAASEGGHEQIVSVLLLSGADVNAEGGTYHSALQAASYRGHKSIFSTLLEHGANLNVQGGLYNTALHAASAGGHRSIVRLLLQKGADPSIRNHFNETALLVASAGGYIGIPSGGPSIYCGWGSQARGDIYKGNLQEPRGSTWFLDSDFFPFTFPYNTKTQKASEEAFEGVVEELIDCNADTDVNSAAFGTPLQAACVRQLEGIVRMLLCRGADTNIQGGKYGTALQAACVKGSKNIVQLLLDKGANVNVQAGDYGTALRGAADKGHKEILNLLIKHHVNVNEQCGDDGTALHAAVANKHAEIAQLLIDAGADVIMHSACYGTPLQAASAGGSERIVRALLQRHPKFVGQTKDYRSPLHIAAARGYTEIVKLLLATDADVHAQVQRYGTPLHLAAEGGDGYEEVVRELLDKGADPNALGGDYGTALIAASRQGNQQTVKLLLDNSANPNVPHETYGCALQIASYQGHLEVAQLLSQNGADLDLQGVSHSTALQTACITGNEKMICTLLNYGANINAKEGMYGSVLHAAAIKPGNPFNVEKHWIEIGFMFSLRGGHEGVNPRKDYGSVTTLLINRGADINAQGGRYGNALQATCYDHGDERIVRLLLGKGANVNAQGGDFGNALQAAAASGREAVVTLLIERGANVNAEGGKYTNALQAALRGEHKGTADLLRRAGTSEPV</sequence>